<comment type="subcellular location">
    <subcellularLocation>
        <location evidence="1 9">Cell membrane</location>
        <topology evidence="1 9">Multi-pass membrane protein</topology>
    </subcellularLocation>
</comment>
<feature type="transmembrane region" description="Helical" evidence="9">
    <location>
        <begin position="259"/>
        <end position="281"/>
    </location>
</feature>
<sequence>MFHLFNQFLTWFDGIVWGLPLIILILFVGIMLTIRLHVLQFVHLPKALKFMVRNEEDGEGEVTSFGALSVALSATIGTGNIVGVATAIVSGGPGALFWMWIAAFFGMATKYAEGLLAIKYRTIDKDGHVLGGPFYYIENGMGQKWRWLAKIFAFFGMGVGLFGIGTFTQINGITSAVNTFFDPKNVNTVSLFGNQYSLSVVIAGLLITLFAGLVIIGGLKRIAGVSQVVVPFMAIAYVACTLAILIINRHALPGALAEIFESAFGLRAIAGGAVGTMIVAMQKGIARGIFSNESGLGSAPIAAAAAQTQSCVRQGLVSMTGTFIDTIVICTMTGLSIVSTGSWNVGLEGVNVTIRAFQKGLPIPAQASSFLLMLCLVFFAFTTILGWDYYGERCLEYLSNRNKKAVMTYRLLYVLCIFFGPYMTVEAVWTIADIFNALMAFPNLVALIALSGVVVAETREYFKHENDPRILTGAELED</sequence>
<dbReference type="GO" id="GO:0005283">
    <property type="term" value="F:amino acid:sodium symporter activity"/>
    <property type="evidence" value="ECO:0007669"/>
    <property type="project" value="InterPro"/>
</dbReference>
<dbReference type="Gene3D" id="1.20.1740.10">
    <property type="entry name" value="Amino acid/polyamine transporter I"/>
    <property type="match status" value="1"/>
</dbReference>
<dbReference type="FunFam" id="1.20.1740.10:FF:000004">
    <property type="entry name" value="Sodium:alanine symporter family protein"/>
    <property type="match status" value="1"/>
</dbReference>
<evidence type="ECO:0000256" key="1">
    <source>
        <dbReference type="ARBA" id="ARBA00004651"/>
    </source>
</evidence>
<dbReference type="GO" id="GO:0005886">
    <property type="term" value="C:plasma membrane"/>
    <property type="evidence" value="ECO:0007669"/>
    <property type="project" value="UniProtKB-SubCell"/>
</dbReference>
<dbReference type="NCBIfam" id="TIGR00835">
    <property type="entry name" value="agcS"/>
    <property type="match status" value="1"/>
</dbReference>
<dbReference type="PRINTS" id="PR00175">
    <property type="entry name" value="NAALASMPORT"/>
</dbReference>
<feature type="transmembrane region" description="Helical" evidence="9">
    <location>
        <begin position="363"/>
        <end position="390"/>
    </location>
</feature>
<feature type="transmembrane region" description="Helical" evidence="9">
    <location>
        <begin position="15"/>
        <end position="44"/>
    </location>
</feature>
<keyword evidence="3 9" id="KW-0813">Transport</keyword>
<feature type="transmembrane region" description="Helical" evidence="9">
    <location>
        <begin position="228"/>
        <end position="247"/>
    </location>
</feature>
<feature type="transmembrane region" description="Helical" evidence="9">
    <location>
        <begin position="411"/>
        <end position="432"/>
    </location>
</feature>
<protein>
    <submittedName>
        <fullName evidence="10">Alanine:cation symporter family protein</fullName>
    </submittedName>
</protein>
<dbReference type="EMBL" id="VOGB01000004">
    <property type="protein sequence ID" value="MQM72304.1"/>
    <property type="molecule type" value="Genomic_DNA"/>
</dbReference>
<feature type="transmembrane region" description="Helical" evidence="9">
    <location>
        <begin position="151"/>
        <end position="176"/>
    </location>
</feature>
<keyword evidence="8 9" id="KW-0472">Membrane</keyword>
<feature type="transmembrane region" description="Helical" evidence="9">
    <location>
        <begin position="196"/>
        <end position="216"/>
    </location>
</feature>
<feature type="transmembrane region" description="Helical" evidence="9">
    <location>
        <begin position="65"/>
        <end position="89"/>
    </location>
</feature>
<feature type="transmembrane region" description="Helical" evidence="9">
    <location>
        <begin position="438"/>
        <end position="456"/>
    </location>
</feature>
<evidence type="ECO:0000256" key="9">
    <source>
        <dbReference type="RuleBase" id="RU363064"/>
    </source>
</evidence>
<proteinExistence type="inferred from homology"/>
<comment type="similarity">
    <text evidence="2 9">Belongs to the alanine or glycine:cation symporter (AGCS) (TC 2.A.25) family.</text>
</comment>
<keyword evidence="5 9" id="KW-0812">Transmembrane</keyword>
<dbReference type="InterPro" id="IPR001463">
    <property type="entry name" value="Na/Ala_symport"/>
</dbReference>
<accession>A0A6L5GPZ7</accession>
<keyword evidence="7 9" id="KW-1133">Transmembrane helix</keyword>
<dbReference type="PANTHER" id="PTHR30330:SF3">
    <property type="entry name" value="TRANSCRIPTIONAL REGULATOR, LRP FAMILY"/>
    <property type="match status" value="1"/>
</dbReference>
<gene>
    <name evidence="10" type="ORF">FRC53_02500</name>
</gene>
<feature type="transmembrane region" description="Helical" evidence="9">
    <location>
        <begin position="323"/>
        <end position="343"/>
    </location>
</feature>
<evidence type="ECO:0000313" key="11">
    <source>
        <dbReference type="Proteomes" id="UP000473648"/>
    </source>
</evidence>
<dbReference type="AlphaFoldDB" id="A0A6L5GPZ7"/>
<name>A0A6L5GPZ7_9FIRM</name>
<evidence type="ECO:0000256" key="4">
    <source>
        <dbReference type="ARBA" id="ARBA00022475"/>
    </source>
</evidence>
<dbReference type="PROSITE" id="PS00873">
    <property type="entry name" value="NA_ALANINE_SYMP"/>
    <property type="match status" value="1"/>
</dbReference>
<feature type="transmembrane region" description="Helical" evidence="9">
    <location>
        <begin position="95"/>
        <end position="112"/>
    </location>
</feature>
<evidence type="ECO:0000256" key="3">
    <source>
        <dbReference type="ARBA" id="ARBA00022448"/>
    </source>
</evidence>
<reference evidence="10" key="1">
    <citation type="journal article" date="2020" name="Appl. Environ. Microbiol.">
        <title>Medium-Chain Fatty Acid Synthesis by 'Candidatus Weimeria bifida' gen. nov., sp. nov., and 'Candidatus Pseudoramibacter fermentans' sp. nov.</title>
        <authorList>
            <person name="Scarborough M.J."/>
            <person name="Myers K.S."/>
            <person name="Donohue T.J."/>
            <person name="Noguera D.R."/>
        </authorList>
    </citation>
    <scope>NUCLEOTIDE SEQUENCE</scope>
    <source>
        <strain evidence="10">EUB1.1</strain>
    </source>
</reference>
<evidence type="ECO:0000256" key="5">
    <source>
        <dbReference type="ARBA" id="ARBA00022692"/>
    </source>
</evidence>
<organism evidence="10 11">
    <name type="scientific">Candidatus Pseudoramibacter fermentans</name>
    <dbReference type="NCBI Taxonomy" id="2594427"/>
    <lineage>
        <taxon>Bacteria</taxon>
        <taxon>Bacillati</taxon>
        <taxon>Bacillota</taxon>
        <taxon>Clostridia</taxon>
        <taxon>Eubacteriales</taxon>
        <taxon>Eubacteriaceae</taxon>
        <taxon>Pseudoramibacter</taxon>
    </lineage>
</organism>
<evidence type="ECO:0000256" key="8">
    <source>
        <dbReference type="ARBA" id="ARBA00023136"/>
    </source>
</evidence>
<dbReference type="Proteomes" id="UP000473648">
    <property type="component" value="Unassembled WGS sequence"/>
</dbReference>
<evidence type="ECO:0000256" key="6">
    <source>
        <dbReference type="ARBA" id="ARBA00022847"/>
    </source>
</evidence>
<evidence type="ECO:0000313" key="10">
    <source>
        <dbReference type="EMBL" id="MQM72304.1"/>
    </source>
</evidence>
<evidence type="ECO:0000256" key="2">
    <source>
        <dbReference type="ARBA" id="ARBA00009261"/>
    </source>
</evidence>
<dbReference type="PANTHER" id="PTHR30330">
    <property type="entry name" value="AGSS FAMILY TRANSPORTER, SODIUM-ALANINE"/>
    <property type="match status" value="1"/>
</dbReference>
<keyword evidence="11" id="KW-1185">Reference proteome</keyword>
<keyword evidence="6 9" id="KW-0769">Symport</keyword>
<evidence type="ECO:0000256" key="7">
    <source>
        <dbReference type="ARBA" id="ARBA00022989"/>
    </source>
</evidence>
<dbReference type="Pfam" id="PF01235">
    <property type="entry name" value="Na_Ala_symp"/>
    <property type="match status" value="1"/>
</dbReference>
<keyword evidence="4 9" id="KW-1003">Cell membrane</keyword>
<comment type="caution">
    <text evidence="10">The sequence shown here is derived from an EMBL/GenBank/DDBJ whole genome shotgun (WGS) entry which is preliminary data.</text>
</comment>